<dbReference type="PROSITE" id="PS51184">
    <property type="entry name" value="JMJC"/>
    <property type="match status" value="1"/>
</dbReference>
<accession>A0A9P1DLM4</accession>
<evidence type="ECO:0000256" key="1">
    <source>
        <dbReference type="SAM" id="Phobius"/>
    </source>
</evidence>
<gene>
    <name evidence="3" type="ORF">C1SCF055_LOCUS37612</name>
</gene>
<proteinExistence type="predicted"/>
<name>A0A9P1DLM4_9DINO</name>
<protein>
    <submittedName>
        <fullName evidence="5">VTT domain-containing protein</fullName>
    </submittedName>
</protein>
<evidence type="ECO:0000313" key="3">
    <source>
        <dbReference type="EMBL" id="CAI4012562.1"/>
    </source>
</evidence>
<feature type="transmembrane region" description="Helical" evidence="1">
    <location>
        <begin position="79"/>
        <end position="104"/>
    </location>
</feature>
<dbReference type="Proteomes" id="UP001152797">
    <property type="component" value="Unassembled WGS sequence"/>
</dbReference>
<dbReference type="OrthoDB" id="415358at2759"/>
<dbReference type="EMBL" id="CAMXCT010005523">
    <property type="protein sequence ID" value="CAI4012562.1"/>
    <property type="molecule type" value="Genomic_DNA"/>
</dbReference>
<dbReference type="Pfam" id="PF13621">
    <property type="entry name" value="Cupin_8"/>
    <property type="match status" value="1"/>
</dbReference>
<feature type="transmembrane region" description="Helical" evidence="1">
    <location>
        <begin position="256"/>
        <end position="279"/>
    </location>
</feature>
<sequence length="610" mass="68191">MAMVTALPSSPPSPSRFVVGVKAWPRIHNRPLCLRPVCRFRVASWIEEVQEGCQQVSSSLDGLPTFMRTLRRSPAARQFLSAVIIAAFLAWSWAPVGSLLYLAMKPEDWWQGAELSAASFQHLEKLQGEMGGSQTAYVLSFFLGKLPWPGPSISEIQALAPALFGNVFAGSMFAALFDTAAAIPFFYTGRILCDDFRRRHFAKKRIFSRQTLGSQDESPWAFIYAAQRLAEEDLSGCKCQLYRDRNRQTEGLRLALLLRLLSVGWVDALLCLAMGSLGMSPQQFALGHLIASWRSSIEYACLGATLADHGGAQAELLILLQLLLAIASGAVVTACAAKISDQLLNRAAARYASSWPSVEAVEVERSLPQVALEALEEPPRDPCLIRGYEVPFPLASLDDLQSPRYPCPHHPVLMMYSPSGVFSSYPVDREVIQHGDGLRFADGSEERPAHVHRMETFQDAVAHMKEEHPCDIQFSLGQAPTKYFRQGFPEIQRNDMLQKIGLKPTDFSDFSTYCSDRHLLTNFHFDQHPGCLQMCSGRKQVLLVHPRFSNYMRSFVEERRSWITSEIQAVTVPHWNIILNPGDCLFIPAGFWHQVKSLDSPTLGTVLRYK</sequence>
<keyword evidence="6" id="KW-1185">Reference proteome</keyword>
<keyword evidence="1" id="KW-0812">Transmembrane</keyword>
<dbReference type="EMBL" id="CAMXCT020005523">
    <property type="protein sequence ID" value="CAL1165937.1"/>
    <property type="molecule type" value="Genomic_DNA"/>
</dbReference>
<dbReference type="Gene3D" id="2.60.120.650">
    <property type="entry name" value="Cupin"/>
    <property type="match status" value="1"/>
</dbReference>
<feature type="transmembrane region" description="Helical" evidence="1">
    <location>
        <begin position="167"/>
        <end position="189"/>
    </location>
</feature>
<comment type="caution">
    <text evidence="3">The sequence shown here is derived from an EMBL/GenBank/DDBJ whole genome shotgun (WGS) entry which is preliminary data.</text>
</comment>
<dbReference type="EMBL" id="CAMXCT030005523">
    <property type="protein sequence ID" value="CAL4799874.1"/>
    <property type="molecule type" value="Genomic_DNA"/>
</dbReference>
<dbReference type="InterPro" id="IPR003347">
    <property type="entry name" value="JmjC_dom"/>
</dbReference>
<dbReference type="PANTHER" id="PTHR12461">
    <property type="entry name" value="HYPOXIA-INDUCIBLE FACTOR 1 ALPHA INHIBITOR-RELATED"/>
    <property type="match status" value="1"/>
</dbReference>
<feature type="transmembrane region" description="Helical" evidence="1">
    <location>
        <begin position="316"/>
        <end position="337"/>
    </location>
</feature>
<evidence type="ECO:0000313" key="5">
    <source>
        <dbReference type="EMBL" id="CAL4799874.1"/>
    </source>
</evidence>
<keyword evidence="1" id="KW-0472">Membrane</keyword>
<dbReference type="SUPFAM" id="SSF51197">
    <property type="entry name" value="Clavaminate synthase-like"/>
    <property type="match status" value="1"/>
</dbReference>
<dbReference type="InterPro" id="IPR041667">
    <property type="entry name" value="Cupin_8"/>
</dbReference>
<evidence type="ECO:0000259" key="2">
    <source>
        <dbReference type="PROSITE" id="PS51184"/>
    </source>
</evidence>
<feature type="domain" description="JmjC" evidence="2">
    <location>
        <begin position="480"/>
        <end position="610"/>
    </location>
</feature>
<reference evidence="3" key="1">
    <citation type="submission" date="2022-10" db="EMBL/GenBank/DDBJ databases">
        <authorList>
            <person name="Chen Y."/>
            <person name="Dougan E. K."/>
            <person name="Chan C."/>
            <person name="Rhodes N."/>
            <person name="Thang M."/>
        </authorList>
    </citation>
    <scope>NUCLEOTIDE SEQUENCE</scope>
</reference>
<evidence type="ECO:0000313" key="6">
    <source>
        <dbReference type="Proteomes" id="UP001152797"/>
    </source>
</evidence>
<reference evidence="4" key="2">
    <citation type="submission" date="2024-04" db="EMBL/GenBank/DDBJ databases">
        <authorList>
            <person name="Chen Y."/>
            <person name="Shah S."/>
            <person name="Dougan E. K."/>
            <person name="Thang M."/>
            <person name="Chan C."/>
        </authorList>
    </citation>
    <scope>NUCLEOTIDE SEQUENCE [LARGE SCALE GENOMIC DNA]</scope>
</reference>
<evidence type="ECO:0000313" key="4">
    <source>
        <dbReference type="EMBL" id="CAL1165937.1"/>
    </source>
</evidence>
<keyword evidence="1" id="KW-1133">Transmembrane helix</keyword>
<dbReference type="PANTHER" id="PTHR12461:SF105">
    <property type="entry name" value="HYPOXIA-INDUCIBLE FACTOR 1-ALPHA INHIBITOR"/>
    <property type="match status" value="1"/>
</dbReference>
<organism evidence="3">
    <name type="scientific">Cladocopium goreaui</name>
    <dbReference type="NCBI Taxonomy" id="2562237"/>
    <lineage>
        <taxon>Eukaryota</taxon>
        <taxon>Sar</taxon>
        <taxon>Alveolata</taxon>
        <taxon>Dinophyceae</taxon>
        <taxon>Suessiales</taxon>
        <taxon>Symbiodiniaceae</taxon>
        <taxon>Cladocopium</taxon>
    </lineage>
</organism>
<dbReference type="AlphaFoldDB" id="A0A9P1DLM4"/>